<reference evidence="2 3" key="1">
    <citation type="submission" date="2012-05" db="EMBL/GenBank/DDBJ databases">
        <authorList>
            <person name="Hilton J."/>
        </authorList>
    </citation>
    <scope>NUCLEOTIDE SEQUENCE [LARGE SCALE GENOMIC DNA]</scope>
    <source>
        <strain evidence="2 3">HH01</strain>
    </source>
</reference>
<feature type="compositionally biased region" description="Polar residues" evidence="1">
    <location>
        <begin position="41"/>
        <end position="61"/>
    </location>
</feature>
<dbReference type="OrthoDB" id="467587at2"/>
<dbReference type="EMBL" id="CAIY01000044">
    <property type="protein sequence ID" value="CCH67274.1"/>
    <property type="molecule type" value="Genomic_DNA"/>
</dbReference>
<dbReference type="Proteomes" id="UP000053051">
    <property type="component" value="Unassembled WGS sequence"/>
</dbReference>
<dbReference type="STRING" id="1165094.RINTHH_11190"/>
<keyword evidence="3" id="KW-1185">Reference proteome</keyword>
<accession>M1WS71</accession>
<dbReference type="AlphaFoldDB" id="M1WS71"/>
<dbReference type="RefSeq" id="WP_008233624.1">
    <property type="nucleotide sequence ID" value="NZ_CAIY01000044.1"/>
</dbReference>
<evidence type="ECO:0000256" key="1">
    <source>
        <dbReference type="SAM" id="MobiDB-lite"/>
    </source>
</evidence>
<name>M1WS71_9NOST</name>
<sequence length="229" mass="25513">MRLDSTVILTLTLLTLMLGAGSLSAFWGFTLGSAALEGVSTPDTRPTNKFANSKGSSSNPEGTIMLDEKEILKKVKLRIEGKSKNAAKKLQNLRNRRPYKKEETFSEQNREKFRPGFPIKSEDKKVSLSVQSVRFSGGALEMQVKMQNKSSETARFLYTFLEVIDDKGRTLSASTEGLPVELLPEGPTYTGRIIIPTILLDEVEKISLTLTDYPDQKLRLEISDIPIEI</sequence>
<comment type="caution">
    <text evidence="2">The sequence shown here is derived from an EMBL/GenBank/DDBJ whole genome shotgun (WGS) entry which is preliminary data.</text>
</comment>
<evidence type="ECO:0000313" key="2">
    <source>
        <dbReference type="EMBL" id="CCH67274.1"/>
    </source>
</evidence>
<reference evidence="3" key="2">
    <citation type="submission" date="2016-01" db="EMBL/GenBank/DDBJ databases">
        <title>Diatom-associated endosymboitic cyanobacterium lacks core nitrogen metabolism enzymes.</title>
        <authorList>
            <person name="Hilton J.A."/>
            <person name="Foster R.A."/>
            <person name="Tripp H.J."/>
            <person name="Carter B.J."/>
            <person name="Zehr J.P."/>
            <person name="Villareal T.A."/>
        </authorList>
    </citation>
    <scope>NUCLEOTIDE SEQUENCE [LARGE SCALE GENOMIC DNA]</scope>
    <source>
        <strain evidence="3">HH01</strain>
    </source>
</reference>
<proteinExistence type="predicted"/>
<gene>
    <name evidence="2" type="ORF">RINTHH_11190</name>
</gene>
<protein>
    <submittedName>
        <fullName evidence="2">Uncharacterized protein</fullName>
    </submittedName>
</protein>
<evidence type="ECO:0000313" key="3">
    <source>
        <dbReference type="Proteomes" id="UP000053051"/>
    </source>
</evidence>
<organism evidence="2 3">
    <name type="scientific">Richelia intracellularis HH01</name>
    <dbReference type="NCBI Taxonomy" id="1165094"/>
    <lineage>
        <taxon>Bacteria</taxon>
        <taxon>Bacillati</taxon>
        <taxon>Cyanobacteriota</taxon>
        <taxon>Cyanophyceae</taxon>
        <taxon>Nostocales</taxon>
        <taxon>Nostocaceae</taxon>
        <taxon>Richelia</taxon>
    </lineage>
</organism>
<feature type="region of interest" description="Disordered" evidence="1">
    <location>
        <begin position="40"/>
        <end position="62"/>
    </location>
</feature>